<proteinExistence type="inferred from homology"/>
<dbReference type="GO" id="GO:0071949">
    <property type="term" value="F:FAD binding"/>
    <property type="evidence" value="ECO:0007669"/>
    <property type="project" value="InterPro"/>
</dbReference>
<evidence type="ECO:0000313" key="9">
    <source>
        <dbReference type="Proteomes" id="UP000231358"/>
    </source>
</evidence>
<dbReference type="EMBL" id="ML737117">
    <property type="protein sequence ID" value="KAE8346126.1"/>
    <property type="molecule type" value="Genomic_DNA"/>
</dbReference>
<dbReference type="InterPro" id="IPR036188">
    <property type="entry name" value="FAD/NAD-bd_sf"/>
</dbReference>
<reference evidence="8 9" key="1">
    <citation type="submission" date="2017-05" db="EMBL/GenBank/DDBJ databases">
        <title>Genome sequence for an aflatoxigenic pathogen of Argentinian peanut, Aspergillus arachidicola.</title>
        <authorList>
            <person name="Moore G."/>
            <person name="Beltz S.B."/>
            <person name="Mack B.M."/>
        </authorList>
    </citation>
    <scope>NUCLEOTIDE SEQUENCE [LARGE SCALE GENOMIC DNA]</scope>
    <source>
        <strain evidence="8 9">CBS 117610</strain>
    </source>
</reference>
<accession>A0A2G7G4Q7</accession>
<reference evidence="7" key="2">
    <citation type="submission" date="2019-04" db="EMBL/GenBank/DDBJ databases">
        <title>Friends and foes A comparative genomics study of 23 Aspergillus species from section Flavi.</title>
        <authorList>
            <consortium name="DOE Joint Genome Institute"/>
            <person name="Kjaerbolling I."/>
            <person name="Vesth T."/>
            <person name="Frisvad J.C."/>
            <person name="Nybo J.L."/>
            <person name="Theobald S."/>
            <person name="Kildgaard S."/>
            <person name="Isbrandt T."/>
            <person name="Kuo A."/>
            <person name="Sato A."/>
            <person name="Lyhne E.K."/>
            <person name="Kogle M.E."/>
            <person name="Wiebenga A."/>
            <person name="Kun R.S."/>
            <person name="Lubbers R.J."/>
            <person name="Makela M.R."/>
            <person name="Barry K."/>
            <person name="Chovatia M."/>
            <person name="Clum A."/>
            <person name="Daum C."/>
            <person name="Haridas S."/>
            <person name="He G."/>
            <person name="LaButti K."/>
            <person name="Lipzen A."/>
            <person name="Mondo S."/>
            <person name="Riley R."/>
            <person name="Salamov A."/>
            <person name="Simmons B.A."/>
            <person name="Magnuson J.K."/>
            <person name="Henrissat B."/>
            <person name="Mortensen U.H."/>
            <person name="Larsen T.O."/>
            <person name="Devries R.P."/>
            <person name="Grigoriev I.V."/>
            <person name="Machida M."/>
            <person name="Baker S.E."/>
            <person name="Andersen M.R."/>
        </authorList>
    </citation>
    <scope>NUCLEOTIDE SEQUENCE</scope>
    <source>
        <strain evidence="7">CBS 117612</strain>
    </source>
</reference>
<keyword evidence="3" id="KW-0274">FAD</keyword>
<feature type="domain" description="FAD-binding" evidence="6">
    <location>
        <begin position="8"/>
        <end position="366"/>
    </location>
</feature>
<evidence type="ECO:0000256" key="5">
    <source>
        <dbReference type="ARBA" id="ARBA00023033"/>
    </source>
</evidence>
<dbReference type="EMBL" id="NEXV01000198">
    <property type="protein sequence ID" value="PIG87061.1"/>
    <property type="molecule type" value="Genomic_DNA"/>
</dbReference>
<dbReference type="SUPFAM" id="SSF51905">
    <property type="entry name" value="FAD/NAD(P)-binding domain"/>
    <property type="match status" value="1"/>
</dbReference>
<evidence type="ECO:0000256" key="2">
    <source>
        <dbReference type="ARBA" id="ARBA00022630"/>
    </source>
</evidence>
<dbReference type="PANTHER" id="PTHR13789:SF261">
    <property type="entry name" value="HYDROXYLASE, PUTATIVE (AFU_ORTHOLOGUE AFUA_7G00590)-RELATED"/>
    <property type="match status" value="1"/>
</dbReference>
<dbReference type="PANTHER" id="PTHR13789">
    <property type="entry name" value="MONOOXYGENASE"/>
    <property type="match status" value="1"/>
</dbReference>
<dbReference type="Proteomes" id="UP000325558">
    <property type="component" value="Unassembled WGS sequence"/>
</dbReference>
<evidence type="ECO:0000313" key="7">
    <source>
        <dbReference type="EMBL" id="KAE8346126.1"/>
    </source>
</evidence>
<evidence type="ECO:0000313" key="8">
    <source>
        <dbReference type="EMBL" id="PIG87061.1"/>
    </source>
</evidence>
<dbReference type="STRING" id="656916.A0A2G7G4Q7"/>
<dbReference type="InterPro" id="IPR050493">
    <property type="entry name" value="FAD-dep_Monooxygenase_BioMet"/>
</dbReference>
<dbReference type="SUPFAM" id="SSF54373">
    <property type="entry name" value="FAD-linked reductases, C-terminal domain"/>
    <property type="match status" value="1"/>
</dbReference>
<comment type="similarity">
    <text evidence="1">Belongs to the paxM FAD-dependent monooxygenase family.</text>
</comment>
<evidence type="ECO:0000256" key="3">
    <source>
        <dbReference type="ARBA" id="ARBA00022827"/>
    </source>
</evidence>
<dbReference type="PRINTS" id="PR00420">
    <property type="entry name" value="RNGMNOXGNASE"/>
</dbReference>
<protein>
    <recommendedName>
        <fullName evidence="6">FAD-binding domain-containing protein</fullName>
    </recommendedName>
</protein>
<evidence type="ECO:0000256" key="1">
    <source>
        <dbReference type="ARBA" id="ARBA00007992"/>
    </source>
</evidence>
<dbReference type="Pfam" id="PF01494">
    <property type="entry name" value="FAD_binding_3"/>
    <property type="match status" value="1"/>
</dbReference>
<sequence>MPSGDSLRVLIVGAGIGGLAAATALRQQGHTVELFERSRFANEIGAAIHLTPNATNLLERIGVDPSEHGAVLSEQFRDFTSAGELMFHAKLDEVSKAWPHKWYLIHRAHLHAALKERAQSADGPGQPVLLHTSSQVRRVDTSTATVELVDGRIFSGDVIIGADGVHSVTRCELPGSQACVPSSSGKNAFRFMVNRQDILDDPDTASLAKLSGSVDMWHNADSKVVIYPCVNNTVLNFVCIHPDHLTNAGVSGGWDQSVGKSSLLEVYKDFDPTVQKMLAKADPESLKIWPLLDMPTLDSWVQGRLAVLGDAAHPFLPYRGAGGAMAIEDGISLAVMLHQGLSREDIPARLKLYEQARHDRATQVQEYTRESGRRQLPFSEVMPMMNYIYSHDEWEHSSRILRQHVSTSST</sequence>
<dbReference type="Gene3D" id="3.50.50.60">
    <property type="entry name" value="FAD/NAD(P)-binding domain"/>
    <property type="match status" value="1"/>
</dbReference>
<keyword evidence="2" id="KW-0285">Flavoprotein</keyword>
<keyword evidence="5" id="KW-0503">Monooxygenase</keyword>
<dbReference type="AlphaFoldDB" id="A0A2G7G4Q7"/>
<dbReference type="InterPro" id="IPR002938">
    <property type="entry name" value="FAD-bd"/>
</dbReference>
<gene>
    <name evidence="8" type="ORF">AARAC_004310</name>
    <name evidence="7" type="ORF">BDV24DRAFT_158923</name>
</gene>
<dbReference type="OrthoDB" id="9993796at2759"/>
<evidence type="ECO:0000259" key="6">
    <source>
        <dbReference type="Pfam" id="PF01494"/>
    </source>
</evidence>
<dbReference type="Proteomes" id="UP000231358">
    <property type="component" value="Unassembled WGS sequence"/>
</dbReference>
<name>A0A2G7G4Q7_9EURO</name>
<evidence type="ECO:0000256" key="4">
    <source>
        <dbReference type="ARBA" id="ARBA00023002"/>
    </source>
</evidence>
<keyword evidence="4" id="KW-0560">Oxidoreductase</keyword>
<keyword evidence="9" id="KW-1185">Reference proteome</keyword>
<organism evidence="8 9">
    <name type="scientific">Aspergillus arachidicola</name>
    <dbReference type="NCBI Taxonomy" id="656916"/>
    <lineage>
        <taxon>Eukaryota</taxon>
        <taxon>Fungi</taxon>
        <taxon>Dikarya</taxon>
        <taxon>Ascomycota</taxon>
        <taxon>Pezizomycotina</taxon>
        <taxon>Eurotiomycetes</taxon>
        <taxon>Eurotiomycetidae</taxon>
        <taxon>Eurotiales</taxon>
        <taxon>Aspergillaceae</taxon>
        <taxon>Aspergillus</taxon>
        <taxon>Aspergillus subgen. Circumdati</taxon>
    </lineage>
</organism>
<dbReference type="GO" id="GO:0004497">
    <property type="term" value="F:monooxygenase activity"/>
    <property type="evidence" value="ECO:0007669"/>
    <property type="project" value="UniProtKB-KW"/>
</dbReference>